<name>A0A118K039_CYNCS</name>
<feature type="domain" description="DUF3741" evidence="3">
    <location>
        <begin position="73"/>
        <end position="100"/>
    </location>
</feature>
<proteinExistence type="predicted"/>
<dbReference type="STRING" id="59895.A0A118K039"/>
<sequence length="890" mass="99542">MEVEKRSSKGGFLQLFDWNVKSRKKLFSNKPDLPESSKHGKENLDNLAISRLQQMELDEALHGPSLTGSDWASSMSNDEGCGTKAPGVVARLMGLDSLPTLDASDPGFTPFVDSHSFRRSLHPRTTTEFESENHFAGMRNKLDGFSRNPVEDRLQKLQNRPIERFQTEVLPPRSAKSVPITHHRMLSPIKSPGFILSRNAAYIMEAASKMIEQSPHSTLSGRLPSFGTSSVPLKIRDLKEKMEAAHRTSRIPEASQRPKVHSPASSSKLQPPDKHQCRSEVVILKQGVAESLKQKNKSVSLTTPAKPTIQKGEGTTSRNTRSNMKQKEDDVKSVAVQLDKKERNTPKRVQNRSKTGKTPEVLTQNNQKQNRASQKDRLSLKPRVPCQHDRKATSTNGFCREVKTSKKATENSAVGARKVQLATYETGKEFSLTKTKNFSGKKRPTDRDIVLDGTTANNVQMKEKERSVKCNITIDGSSNWESVDRKNGMDVVSFTFTSPIKKSVPESEPSGQSAVKSRGLCLNFEDDHPDTGTAEFPSFRAPMIDSDALSALLEQKLKELSSIVETSQCDTVRGGPTPNSSSAIPGFLPCFDVVTSASAKHDKMFHLNMQKDKSVIEHVSDVSSVDQMPVEAKLEWQGVEVKECNSNSETEESGMSHQYQHPCTLSSLEPSLSDDSCITSNSTTTLTSNGNKQCTSTRSMELLAEEIELQDSATSLPSTIFEFTSTERWSSQWEFDYIKELLIHAELVFEDFSFGHTQKVINAHLFDQLENQNKNMDPFLKVQRKALFDCVSACLESRRDRALSGSYEEWAKWSTMFQRKDLLADEIQKEIYSCTSMEDLMVDEVVDKDMSSRDGKWLDFKAEALEEGVVIQNAILTTLMDEMLTDFLCF</sequence>
<dbReference type="Proteomes" id="UP000243975">
    <property type="component" value="Unassembled WGS sequence"/>
</dbReference>
<keyword evidence="5" id="KW-1185">Reference proteome</keyword>
<evidence type="ECO:0000313" key="5">
    <source>
        <dbReference type="Proteomes" id="UP000243975"/>
    </source>
</evidence>
<accession>A0A118K039</accession>
<evidence type="ECO:0008006" key="6">
    <source>
        <dbReference type="Google" id="ProtNLM"/>
    </source>
</evidence>
<feature type="compositionally biased region" description="Polar residues" evidence="1">
    <location>
        <begin position="313"/>
        <end position="323"/>
    </location>
</feature>
<dbReference type="Pfam" id="PF14383">
    <property type="entry name" value="VARLMGL"/>
    <property type="match status" value="1"/>
</dbReference>
<comment type="caution">
    <text evidence="4">The sequence shown here is derived from an EMBL/GenBank/DDBJ whole genome shotgun (WGS) entry which is preliminary data.</text>
</comment>
<dbReference type="AlphaFoldDB" id="A0A118K039"/>
<evidence type="ECO:0000259" key="3">
    <source>
        <dbReference type="Pfam" id="PF14383"/>
    </source>
</evidence>
<evidence type="ECO:0000256" key="1">
    <source>
        <dbReference type="SAM" id="MobiDB-lite"/>
    </source>
</evidence>
<evidence type="ECO:0000259" key="2">
    <source>
        <dbReference type="Pfam" id="PF14309"/>
    </source>
</evidence>
<dbReference type="InterPro" id="IPR032795">
    <property type="entry name" value="DUF3741-assoc"/>
</dbReference>
<dbReference type="Gramene" id="KVH99910">
    <property type="protein sequence ID" value="KVH99910"/>
    <property type="gene ID" value="Ccrd_021849"/>
</dbReference>
<feature type="region of interest" description="Disordered" evidence="1">
    <location>
        <begin position="294"/>
        <end position="381"/>
    </location>
</feature>
<feature type="compositionally biased region" description="Basic and acidic residues" evidence="1">
    <location>
        <begin position="325"/>
        <end position="345"/>
    </location>
</feature>
<evidence type="ECO:0000313" key="4">
    <source>
        <dbReference type="EMBL" id="KVH99910.1"/>
    </source>
</evidence>
<reference evidence="4 5" key="1">
    <citation type="journal article" date="2016" name="Sci. Rep.">
        <title>The genome sequence of the outbreeding globe artichoke constructed de novo incorporating a phase-aware low-pass sequencing strategy of F1 progeny.</title>
        <authorList>
            <person name="Scaglione D."/>
            <person name="Reyes-Chin-Wo S."/>
            <person name="Acquadro A."/>
            <person name="Froenicke L."/>
            <person name="Portis E."/>
            <person name="Beitel C."/>
            <person name="Tirone M."/>
            <person name="Mauro R."/>
            <person name="Lo Monaco A."/>
            <person name="Mauromicale G."/>
            <person name="Faccioli P."/>
            <person name="Cattivelli L."/>
            <person name="Rieseberg L."/>
            <person name="Michelmore R."/>
            <person name="Lanteri S."/>
        </authorList>
    </citation>
    <scope>NUCLEOTIDE SEQUENCE [LARGE SCALE GENOMIC DNA]</scope>
    <source>
        <strain evidence="4">2C</strain>
    </source>
</reference>
<gene>
    <name evidence="4" type="ORF">Ccrd_021849</name>
</gene>
<feature type="compositionally biased region" description="Polar residues" evidence="1">
    <location>
        <begin position="361"/>
        <end position="372"/>
    </location>
</feature>
<dbReference type="EMBL" id="LEKV01003406">
    <property type="protein sequence ID" value="KVH99910.1"/>
    <property type="molecule type" value="Genomic_DNA"/>
</dbReference>
<dbReference type="OMA" id="WIGYERE"/>
<dbReference type="InterPro" id="IPR025486">
    <property type="entry name" value="DUF4378"/>
</dbReference>
<dbReference type="Pfam" id="PF14309">
    <property type="entry name" value="DUF4378"/>
    <property type="match status" value="1"/>
</dbReference>
<dbReference type="PANTHER" id="PTHR21726:SF57">
    <property type="entry name" value="SERINE-RICH ADHESIN FOR PLATELETS-LIKE PROTEIN"/>
    <property type="match status" value="1"/>
</dbReference>
<organism evidence="4 5">
    <name type="scientific">Cynara cardunculus var. scolymus</name>
    <name type="common">Globe artichoke</name>
    <name type="synonym">Cynara scolymus</name>
    <dbReference type="NCBI Taxonomy" id="59895"/>
    <lineage>
        <taxon>Eukaryota</taxon>
        <taxon>Viridiplantae</taxon>
        <taxon>Streptophyta</taxon>
        <taxon>Embryophyta</taxon>
        <taxon>Tracheophyta</taxon>
        <taxon>Spermatophyta</taxon>
        <taxon>Magnoliopsida</taxon>
        <taxon>eudicotyledons</taxon>
        <taxon>Gunneridae</taxon>
        <taxon>Pentapetalae</taxon>
        <taxon>asterids</taxon>
        <taxon>campanulids</taxon>
        <taxon>Asterales</taxon>
        <taxon>Asteraceae</taxon>
        <taxon>Carduoideae</taxon>
        <taxon>Cardueae</taxon>
        <taxon>Carduinae</taxon>
        <taxon>Cynara</taxon>
    </lineage>
</organism>
<protein>
    <recommendedName>
        <fullName evidence="6">DUF4378 domain-containing protein</fullName>
    </recommendedName>
</protein>
<dbReference type="PANTHER" id="PTHR21726">
    <property type="entry name" value="PHOSPHATIDYLINOSITOL N-ACETYLGLUCOSAMINYLTRANSFERASE SUBUNIT P DOWN SYNDROME CRITICAL REGION PROTEIN 5 -RELATED"/>
    <property type="match status" value="1"/>
</dbReference>
<feature type="domain" description="DUF4378" evidence="2">
    <location>
        <begin position="734"/>
        <end position="882"/>
    </location>
</feature>
<feature type="region of interest" description="Disordered" evidence="1">
    <location>
        <begin position="241"/>
        <end position="277"/>
    </location>
</feature>